<organism evidence="2 3">
    <name type="scientific">Pseudomonas fluorescens</name>
    <dbReference type="NCBI Taxonomy" id="294"/>
    <lineage>
        <taxon>Bacteria</taxon>
        <taxon>Pseudomonadati</taxon>
        <taxon>Pseudomonadota</taxon>
        <taxon>Gammaproteobacteria</taxon>
        <taxon>Pseudomonadales</taxon>
        <taxon>Pseudomonadaceae</taxon>
        <taxon>Pseudomonas</taxon>
    </lineage>
</organism>
<dbReference type="RefSeq" id="WP_150651551.1">
    <property type="nucleotide sequence ID" value="NZ_CABVHJ010000013.1"/>
</dbReference>
<keyword evidence="1" id="KW-0812">Transmembrane</keyword>
<gene>
    <name evidence="2" type="ORF">PS655_03968</name>
</gene>
<feature type="transmembrane region" description="Helical" evidence="1">
    <location>
        <begin position="48"/>
        <end position="71"/>
    </location>
</feature>
<accession>A0A5E6V611</accession>
<name>A0A5E6V611_PSEFL</name>
<evidence type="ECO:0000313" key="3">
    <source>
        <dbReference type="Proteomes" id="UP000327167"/>
    </source>
</evidence>
<feature type="transmembrane region" description="Helical" evidence="1">
    <location>
        <begin position="15"/>
        <end position="36"/>
    </location>
</feature>
<proteinExistence type="predicted"/>
<reference evidence="2 3" key="1">
    <citation type="submission" date="2019-09" db="EMBL/GenBank/DDBJ databases">
        <authorList>
            <person name="Chandra G."/>
            <person name="Truman W A."/>
        </authorList>
    </citation>
    <scope>NUCLEOTIDE SEQUENCE [LARGE SCALE GENOMIC DNA]</scope>
    <source>
        <strain evidence="2">PS655</strain>
    </source>
</reference>
<keyword evidence="1" id="KW-0472">Membrane</keyword>
<evidence type="ECO:0000313" key="2">
    <source>
        <dbReference type="EMBL" id="VVN13375.1"/>
    </source>
</evidence>
<feature type="transmembrane region" description="Helical" evidence="1">
    <location>
        <begin position="76"/>
        <end position="93"/>
    </location>
</feature>
<protein>
    <submittedName>
        <fullName evidence="2">Uncharacterized protein</fullName>
    </submittedName>
</protein>
<sequence>MEATSSQAWYNTRPAVVFMAVFYCFVVLIQAGLWVAHDGFQQAREGDISFLMLLNVCVVALLMFVGGLLLLARKKISSLCFVLALILGIAFSLSQMNSGSVVHLLTLPMFKEYALVFGIWVYSLQLRTAGYFSAK</sequence>
<keyword evidence="1" id="KW-1133">Transmembrane helix</keyword>
<dbReference type="Proteomes" id="UP000327167">
    <property type="component" value="Unassembled WGS sequence"/>
</dbReference>
<evidence type="ECO:0000256" key="1">
    <source>
        <dbReference type="SAM" id="Phobius"/>
    </source>
</evidence>
<dbReference type="EMBL" id="CABVHJ010000013">
    <property type="protein sequence ID" value="VVN13375.1"/>
    <property type="molecule type" value="Genomic_DNA"/>
</dbReference>
<dbReference type="AlphaFoldDB" id="A0A5E6V611"/>